<evidence type="ECO:0000256" key="1">
    <source>
        <dbReference type="ARBA" id="ARBA00022679"/>
    </source>
</evidence>
<dbReference type="Pfam" id="PF00069">
    <property type="entry name" value="Pkinase"/>
    <property type="match status" value="1"/>
</dbReference>
<dbReference type="CDD" id="cd14014">
    <property type="entry name" value="STKc_PknB_like"/>
    <property type="match status" value="1"/>
</dbReference>
<dbReference type="Gene3D" id="1.10.510.10">
    <property type="entry name" value="Transferase(Phosphotransferase) domain 1"/>
    <property type="match status" value="1"/>
</dbReference>
<keyword evidence="4" id="KW-0067">ATP-binding</keyword>
<dbReference type="PANTHER" id="PTHR43289">
    <property type="entry name" value="MITOGEN-ACTIVATED PROTEIN KINASE KINASE KINASE 20-RELATED"/>
    <property type="match status" value="1"/>
</dbReference>
<gene>
    <name evidence="8" type="ORF">BE15_03955</name>
</gene>
<sequence>MFAVVPCPTEREQVKKPLPDDATKGAESARGETLAALGSGVVPRGAAARIALPGRYEDLGLIAGGSFGEVRRVRDTFLDRVVAMKLLHAEHAGAAHLRRRFLAEARITAQLQHPGIIALYDRGELEDGRLWFTMREVRGRTLREAIDELRAASGPGGFGATAAGWTFRRLVDAFARIAQAIAHAHGRGVVHRDIKPDNLMVGELGEVLVMDWGLARRIDVDEPAEPGDDSALDLRSPALTRQGDILGTPAYMPPEQARGDTSLHGPASDVYALGAVLYCLLTGRPPYLGSSAAEVLAAILSGPPAPAMAAARGGPPVPEELCALCDRAMRPAIADRTPSAEALAAGVLGWLDGVRRREQALAALDRARSFDAEIASLRAQAAEAEARARALRSALRPFDPVASKRPAWAQEDEAARLGRAAALAEARWLEAVHGALSLDPELAEAHALLADHHRARLAEAELAHDDEEAARAEEMLRIHDRGRHAAFLRGDGALTLVTDPPGAEVVLERFVLQDRRLVPVPERALGPTPLVEVPLGRGSYLLRLRAPGRAEVRYPVLIERDGHWDGRAPGEEEPYPIALPAEGELGPHDVVVPAGWCWTGGDAATPDSLPRRRIWIAGFVIRRFPVTTAEYIDFLNDLVIRGREAEAVAACPKVHEGVSAVADEPALHRDASGLFCLPPDREGLRWRLDWPVVLIDWHAATAHARWLAERTGQPWRLPGELEREKATRGVDGRLFPWGDHADPTFACVADTSPSEAAREGVEGHPFDESPYGVRGLAGNARDWCLDVWKHDGPRVEAGRLRLDAAAPDDPDLRVIKGGAWTGALSQGRAPARFGGRPGIRRSVVGVRVARGAPLRR</sequence>
<feature type="region of interest" description="Disordered" evidence="6">
    <location>
        <begin position="1"/>
        <end position="29"/>
    </location>
</feature>
<dbReference type="InterPro" id="IPR000719">
    <property type="entry name" value="Prot_kinase_dom"/>
</dbReference>
<evidence type="ECO:0000256" key="2">
    <source>
        <dbReference type="ARBA" id="ARBA00022741"/>
    </source>
</evidence>
<dbReference type="InterPro" id="IPR016187">
    <property type="entry name" value="CTDL_fold"/>
</dbReference>
<feature type="compositionally biased region" description="Basic and acidic residues" evidence="6">
    <location>
        <begin position="9"/>
        <end position="29"/>
    </location>
</feature>
<dbReference type="RefSeq" id="WP_061606688.1">
    <property type="nucleotide sequence ID" value="NZ_JEMA01000305.1"/>
</dbReference>
<dbReference type="SUPFAM" id="SSF56112">
    <property type="entry name" value="Protein kinase-like (PK-like)"/>
    <property type="match status" value="1"/>
</dbReference>
<evidence type="ECO:0000313" key="9">
    <source>
        <dbReference type="Proteomes" id="UP000075260"/>
    </source>
</evidence>
<dbReference type="EMBL" id="JEMA01000305">
    <property type="protein sequence ID" value="KYF71935.1"/>
    <property type="molecule type" value="Genomic_DNA"/>
</dbReference>
<evidence type="ECO:0000256" key="3">
    <source>
        <dbReference type="ARBA" id="ARBA00022777"/>
    </source>
</evidence>
<evidence type="ECO:0000313" key="8">
    <source>
        <dbReference type="EMBL" id="KYF71935.1"/>
    </source>
</evidence>
<dbReference type="SUPFAM" id="SSF56436">
    <property type="entry name" value="C-type lectin-like"/>
    <property type="match status" value="1"/>
</dbReference>
<comment type="caution">
    <text evidence="8">The sequence shown here is derived from an EMBL/GenBank/DDBJ whole genome shotgun (WGS) entry which is preliminary data.</text>
</comment>
<evidence type="ECO:0000259" key="7">
    <source>
        <dbReference type="PROSITE" id="PS50011"/>
    </source>
</evidence>
<dbReference type="GO" id="GO:0004674">
    <property type="term" value="F:protein serine/threonine kinase activity"/>
    <property type="evidence" value="ECO:0007669"/>
    <property type="project" value="TreeGrafter"/>
</dbReference>
<name>A0A150QV98_SORCE</name>
<dbReference type="InterPro" id="IPR011009">
    <property type="entry name" value="Kinase-like_dom_sf"/>
</dbReference>
<keyword evidence="5" id="KW-0175">Coiled coil</keyword>
<dbReference type="Pfam" id="PF03781">
    <property type="entry name" value="FGE-sulfatase"/>
    <property type="match status" value="1"/>
</dbReference>
<keyword evidence="1" id="KW-0808">Transferase</keyword>
<dbReference type="InterPro" id="IPR008271">
    <property type="entry name" value="Ser/Thr_kinase_AS"/>
</dbReference>
<keyword evidence="2" id="KW-0547">Nucleotide-binding</keyword>
<accession>A0A150QV98</accession>
<evidence type="ECO:0000256" key="6">
    <source>
        <dbReference type="SAM" id="MobiDB-lite"/>
    </source>
</evidence>
<evidence type="ECO:0000256" key="4">
    <source>
        <dbReference type="ARBA" id="ARBA00022840"/>
    </source>
</evidence>
<dbReference type="PROSITE" id="PS50011">
    <property type="entry name" value="PROTEIN_KINASE_DOM"/>
    <property type="match status" value="1"/>
</dbReference>
<feature type="coiled-coil region" evidence="5">
    <location>
        <begin position="367"/>
        <end position="394"/>
    </location>
</feature>
<dbReference type="PROSITE" id="PS00108">
    <property type="entry name" value="PROTEIN_KINASE_ST"/>
    <property type="match status" value="1"/>
</dbReference>
<proteinExistence type="predicted"/>
<dbReference type="InterPro" id="IPR005532">
    <property type="entry name" value="SUMF_dom"/>
</dbReference>
<dbReference type="InterPro" id="IPR042095">
    <property type="entry name" value="SUMF_sf"/>
</dbReference>
<dbReference type="Gene3D" id="3.90.1580.10">
    <property type="entry name" value="paralog of FGE (formylglycine-generating enzyme)"/>
    <property type="match status" value="1"/>
</dbReference>
<feature type="domain" description="Protein kinase" evidence="7">
    <location>
        <begin position="56"/>
        <end position="351"/>
    </location>
</feature>
<dbReference type="PANTHER" id="PTHR43289:SF6">
    <property type="entry name" value="SERINE_THREONINE-PROTEIN KINASE NEKL-3"/>
    <property type="match status" value="1"/>
</dbReference>
<evidence type="ECO:0000256" key="5">
    <source>
        <dbReference type="SAM" id="Coils"/>
    </source>
</evidence>
<keyword evidence="3" id="KW-0418">Kinase</keyword>
<dbReference type="Proteomes" id="UP000075260">
    <property type="component" value="Unassembled WGS sequence"/>
</dbReference>
<organism evidence="8 9">
    <name type="scientific">Sorangium cellulosum</name>
    <name type="common">Polyangium cellulosum</name>
    <dbReference type="NCBI Taxonomy" id="56"/>
    <lineage>
        <taxon>Bacteria</taxon>
        <taxon>Pseudomonadati</taxon>
        <taxon>Myxococcota</taxon>
        <taxon>Polyangia</taxon>
        <taxon>Polyangiales</taxon>
        <taxon>Polyangiaceae</taxon>
        <taxon>Sorangium</taxon>
    </lineage>
</organism>
<dbReference type="SMART" id="SM00220">
    <property type="entry name" value="S_TKc"/>
    <property type="match status" value="1"/>
</dbReference>
<protein>
    <recommendedName>
        <fullName evidence="7">Protein kinase domain-containing protein</fullName>
    </recommendedName>
</protein>
<dbReference type="AlphaFoldDB" id="A0A150QV98"/>
<dbReference type="GO" id="GO:0005524">
    <property type="term" value="F:ATP binding"/>
    <property type="evidence" value="ECO:0007669"/>
    <property type="project" value="UniProtKB-KW"/>
</dbReference>
<reference evidence="8 9" key="1">
    <citation type="submission" date="2014-02" db="EMBL/GenBank/DDBJ databases">
        <title>The small core and large imbalanced accessory genome model reveals a collaborative survival strategy of Sorangium cellulosum strains in nature.</title>
        <authorList>
            <person name="Han K."/>
            <person name="Peng R."/>
            <person name="Blom J."/>
            <person name="Li Y.-Z."/>
        </authorList>
    </citation>
    <scope>NUCLEOTIDE SEQUENCE [LARGE SCALE GENOMIC DNA]</scope>
    <source>
        <strain evidence="8 9">So0008-312</strain>
    </source>
</reference>
<dbReference type="Gene3D" id="3.30.200.20">
    <property type="entry name" value="Phosphorylase Kinase, domain 1"/>
    <property type="match status" value="1"/>
</dbReference>